<feature type="domain" description="HTH lacI-type" evidence="4">
    <location>
        <begin position="4"/>
        <end position="58"/>
    </location>
</feature>
<sequence>MKRPTIKDIAAAAGVSKGAVSLALNGRPGVSEATRARVLEVASSLGYRPSATARALSSASADAVGLVLVRPPRALGDEAFFFQLIAGMQSEMSSALLLQVVASRDEEISLYQRWWAEHRVDGVFLVDLLVDDPRVALMSSLGMPAVVVGGAGHHGALASVWADDYAAMTSVVEYLVSLGHRRIARVAGLPSLLHTVRRDQAFLSSVVDGVIVGGDYTAEAGAAATRALLGSGEPPSAIVYDNDVMAVAGVEVAAEMGVGVPSQLSIVAWDDSVLCQHGRLTALSRDTFAFGARAARALLAVMGGALPSDVEDVLPELVVRGSTSAPGRVLQRGAPPRNPVD</sequence>
<dbReference type="PROSITE" id="PS50932">
    <property type="entry name" value="HTH_LACI_2"/>
    <property type="match status" value="1"/>
</dbReference>
<dbReference type="InterPro" id="IPR010982">
    <property type="entry name" value="Lambda_DNA-bd_dom_sf"/>
</dbReference>
<dbReference type="Proteomes" id="UP000199623">
    <property type="component" value="Unassembled WGS sequence"/>
</dbReference>
<reference evidence="6" key="1">
    <citation type="submission" date="2016-10" db="EMBL/GenBank/DDBJ databases">
        <authorList>
            <person name="Varghese N."/>
            <person name="Submissions S."/>
        </authorList>
    </citation>
    <scope>NUCLEOTIDE SEQUENCE [LARGE SCALE GENOMIC DNA]</scope>
    <source>
        <strain evidence="6">CGMCC 4.3506</strain>
    </source>
</reference>
<dbReference type="Pfam" id="PF13377">
    <property type="entry name" value="Peripla_BP_3"/>
    <property type="match status" value="1"/>
</dbReference>
<evidence type="ECO:0000256" key="3">
    <source>
        <dbReference type="ARBA" id="ARBA00023163"/>
    </source>
</evidence>
<evidence type="ECO:0000313" key="6">
    <source>
        <dbReference type="Proteomes" id="UP000199623"/>
    </source>
</evidence>
<dbReference type="OrthoDB" id="1938857at2"/>
<accession>A0A1G7S698</accession>
<dbReference type="PROSITE" id="PS00356">
    <property type="entry name" value="HTH_LACI_1"/>
    <property type="match status" value="1"/>
</dbReference>
<dbReference type="InterPro" id="IPR028082">
    <property type="entry name" value="Peripla_BP_I"/>
</dbReference>
<dbReference type="GO" id="GO:0000976">
    <property type="term" value="F:transcription cis-regulatory region binding"/>
    <property type="evidence" value="ECO:0007669"/>
    <property type="project" value="TreeGrafter"/>
</dbReference>
<dbReference type="InterPro" id="IPR046335">
    <property type="entry name" value="LacI/GalR-like_sensor"/>
</dbReference>
<name>A0A1G7S698_9PSEU</name>
<proteinExistence type="predicted"/>
<dbReference type="SUPFAM" id="SSF53822">
    <property type="entry name" value="Periplasmic binding protein-like I"/>
    <property type="match status" value="1"/>
</dbReference>
<gene>
    <name evidence="5" type="ORF">SAMN05216553_10669</name>
</gene>
<dbReference type="Pfam" id="PF00356">
    <property type="entry name" value="LacI"/>
    <property type="match status" value="1"/>
</dbReference>
<evidence type="ECO:0000313" key="5">
    <source>
        <dbReference type="EMBL" id="SDG18474.1"/>
    </source>
</evidence>
<keyword evidence="2 5" id="KW-0238">DNA-binding</keyword>
<dbReference type="EMBL" id="FNCC01000006">
    <property type="protein sequence ID" value="SDG18474.1"/>
    <property type="molecule type" value="Genomic_DNA"/>
</dbReference>
<dbReference type="STRING" id="200378.SAMN05216553_10669"/>
<organism evidence="5 6">
    <name type="scientific">Lentzea fradiae</name>
    <dbReference type="NCBI Taxonomy" id="200378"/>
    <lineage>
        <taxon>Bacteria</taxon>
        <taxon>Bacillati</taxon>
        <taxon>Actinomycetota</taxon>
        <taxon>Actinomycetes</taxon>
        <taxon>Pseudonocardiales</taxon>
        <taxon>Pseudonocardiaceae</taxon>
        <taxon>Lentzea</taxon>
    </lineage>
</organism>
<protein>
    <submittedName>
        <fullName evidence="5">DNA-binding transcriptional regulator, LacI/PurR family</fullName>
    </submittedName>
</protein>
<evidence type="ECO:0000256" key="1">
    <source>
        <dbReference type="ARBA" id="ARBA00023015"/>
    </source>
</evidence>
<dbReference type="PANTHER" id="PTHR30146">
    <property type="entry name" value="LACI-RELATED TRANSCRIPTIONAL REPRESSOR"/>
    <property type="match status" value="1"/>
</dbReference>
<dbReference type="GO" id="GO:0003700">
    <property type="term" value="F:DNA-binding transcription factor activity"/>
    <property type="evidence" value="ECO:0007669"/>
    <property type="project" value="TreeGrafter"/>
</dbReference>
<keyword evidence="6" id="KW-1185">Reference proteome</keyword>
<dbReference type="SMART" id="SM00354">
    <property type="entry name" value="HTH_LACI"/>
    <property type="match status" value="1"/>
</dbReference>
<evidence type="ECO:0000259" key="4">
    <source>
        <dbReference type="PROSITE" id="PS50932"/>
    </source>
</evidence>
<keyword evidence="1" id="KW-0805">Transcription regulation</keyword>
<dbReference type="AlphaFoldDB" id="A0A1G7S698"/>
<dbReference type="Gene3D" id="1.10.260.40">
    <property type="entry name" value="lambda repressor-like DNA-binding domains"/>
    <property type="match status" value="1"/>
</dbReference>
<evidence type="ECO:0000256" key="2">
    <source>
        <dbReference type="ARBA" id="ARBA00023125"/>
    </source>
</evidence>
<dbReference type="Gene3D" id="3.40.50.2300">
    <property type="match status" value="2"/>
</dbReference>
<dbReference type="CDD" id="cd01392">
    <property type="entry name" value="HTH_LacI"/>
    <property type="match status" value="1"/>
</dbReference>
<keyword evidence="3" id="KW-0804">Transcription</keyword>
<dbReference type="InterPro" id="IPR000843">
    <property type="entry name" value="HTH_LacI"/>
</dbReference>
<dbReference type="SUPFAM" id="SSF47413">
    <property type="entry name" value="lambda repressor-like DNA-binding domains"/>
    <property type="match status" value="1"/>
</dbReference>
<dbReference type="PANTHER" id="PTHR30146:SF155">
    <property type="entry name" value="ALANINE RACEMASE"/>
    <property type="match status" value="1"/>
</dbReference>